<accession>L9VCY2</accession>
<evidence type="ECO:0000313" key="2">
    <source>
        <dbReference type="Proteomes" id="UP000011645"/>
    </source>
</evidence>
<reference evidence="1 2" key="1">
    <citation type="journal article" date="2014" name="PLoS Genet.">
        <title>Phylogenetically driven sequencing of extremely halophilic archaea reveals strategies for static and dynamic osmo-response.</title>
        <authorList>
            <person name="Becker E.A."/>
            <person name="Seitzer P.M."/>
            <person name="Tritt A."/>
            <person name="Larsen D."/>
            <person name="Krusor M."/>
            <person name="Yao A.I."/>
            <person name="Wu D."/>
            <person name="Madern D."/>
            <person name="Eisen J.A."/>
            <person name="Darling A.E."/>
            <person name="Facciotti M.T."/>
        </authorList>
    </citation>
    <scope>NUCLEOTIDE SEQUENCE [LARGE SCALE GENOMIC DNA]</scope>
    <source>
        <strain evidence="2">DSM 18796 / CECT 7217 / JCM 14584 / KCTC 4019 / B3</strain>
    </source>
</reference>
<keyword evidence="2" id="KW-1185">Reference proteome</keyword>
<comment type="caution">
    <text evidence="1">The sequence shown here is derived from an EMBL/GenBank/DDBJ whole genome shotgun (WGS) entry which is preliminary data.</text>
</comment>
<protein>
    <submittedName>
        <fullName evidence="1">Uncharacterized protein</fullName>
    </submittedName>
</protein>
<name>L9VCY2_HALJB</name>
<dbReference type="PATRIC" id="fig|795797.19.peg.2694"/>
<dbReference type="AlphaFoldDB" id="L9VCY2"/>
<proteinExistence type="predicted"/>
<gene>
    <name evidence="1" type="ORF">C497_14307</name>
</gene>
<sequence length="185" mass="20686">MTLTRSTIEEKVAEYEREEPFYPVEQEGIETYPAAFAAGEFGFRDAEWVVQWYYRRYLGAGNREARAGEAHFGENGRGAVREAVIAAANAAGIEDAIGHLSGLEGVDVAVASAFLQFIDPERYVAVDGRTWGALSEAGELDDPYPESLSIEEYRRFLDTCRAVAEDASIDCWTLYRALWRLGREN</sequence>
<dbReference type="RefSeq" id="WP_008417521.1">
    <property type="nucleotide sequence ID" value="NZ_AOHV01000038.1"/>
</dbReference>
<evidence type="ECO:0000313" key="1">
    <source>
        <dbReference type="EMBL" id="ELY34919.1"/>
    </source>
</evidence>
<dbReference type="Proteomes" id="UP000011645">
    <property type="component" value="Unassembled WGS sequence"/>
</dbReference>
<organism evidence="1 2">
    <name type="scientific">Halalkalicoccus jeotgali (strain DSM 18796 / CECT 7217 / JCM 14584 / KCTC 4019 / B3)</name>
    <dbReference type="NCBI Taxonomy" id="795797"/>
    <lineage>
        <taxon>Archaea</taxon>
        <taxon>Methanobacteriati</taxon>
        <taxon>Methanobacteriota</taxon>
        <taxon>Stenosarchaea group</taxon>
        <taxon>Halobacteria</taxon>
        <taxon>Halobacteriales</taxon>
        <taxon>Halococcaceae</taxon>
        <taxon>Halalkalicoccus</taxon>
    </lineage>
</organism>
<dbReference type="EMBL" id="AOHV01000038">
    <property type="protein sequence ID" value="ELY34919.1"/>
    <property type="molecule type" value="Genomic_DNA"/>
</dbReference>